<dbReference type="GO" id="GO:0044218">
    <property type="term" value="C:other organism cell membrane"/>
    <property type="evidence" value="ECO:0007669"/>
    <property type="project" value="UniProtKB-KW"/>
</dbReference>
<evidence type="ECO:0000313" key="13">
    <source>
        <dbReference type="Proteomes" id="UP000759131"/>
    </source>
</evidence>
<dbReference type="SUPFAM" id="SSF47769">
    <property type="entry name" value="SAM/Pointed domain"/>
    <property type="match status" value="1"/>
</dbReference>
<evidence type="ECO:0000256" key="4">
    <source>
        <dbReference type="ARBA" id="ARBA00022737"/>
    </source>
</evidence>
<keyword evidence="9" id="KW-0175">Coiled coil</keyword>
<proteinExistence type="predicted"/>
<reference evidence="12" key="1">
    <citation type="submission" date="2020-11" db="EMBL/GenBank/DDBJ databases">
        <authorList>
            <person name="Tran Van P."/>
        </authorList>
    </citation>
    <scope>NUCLEOTIDE SEQUENCE</scope>
</reference>
<sequence>MDSMSKTQDLVSATSIGDYSAVDRILSNNLEDVNAVNKSGWTALMYAANYGHFNIIRLLVRHNVNVNFQDSIGRTALMMAACNGHTRCIDALINYGNADKELADVSGANALIYAVNNGHGSNKLIKSLLTDGNLSPLTTYEGQQVRGRSQAQQSRTRMQEMASAAISSANSVVRESKDHIFNPYEKTPFSNANWPSVESVESNLNPKAEQFVPSNAWSRSTTSGSSSMSSTVSSTRSSGQSMSSVISPPPNFKRKLIGKRHNTTRKAQKSPLVKISAPIPKTLFHALTRIDLIQYLDVFENNGIDFKQFLTLTDTDFESLGIQCYGHRKKLAIAQQRYHESLDINSTNETFLADFLLNERVVLNEKIQNLEEKLKELENQ</sequence>
<feature type="compositionally biased region" description="Low complexity" evidence="10">
    <location>
        <begin position="218"/>
        <end position="245"/>
    </location>
</feature>
<name>A0A7R9KE97_9ACAR</name>
<dbReference type="Pfam" id="PF00536">
    <property type="entry name" value="SAM_1"/>
    <property type="match status" value="1"/>
</dbReference>
<dbReference type="SMART" id="SM00454">
    <property type="entry name" value="SAM"/>
    <property type="match status" value="1"/>
</dbReference>
<dbReference type="AlphaFoldDB" id="A0A7R9KE97"/>
<evidence type="ECO:0000256" key="2">
    <source>
        <dbReference type="ARBA" id="ARBA00022483"/>
    </source>
</evidence>
<evidence type="ECO:0000256" key="1">
    <source>
        <dbReference type="ARBA" id="ARBA00004175"/>
    </source>
</evidence>
<dbReference type="PROSITE" id="PS50088">
    <property type="entry name" value="ANK_REPEAT"/>
    <property type="match status" value="1"/>
</dbReference>
<dbReference type="InterPro" id="IPR002110">
    <property type="entry name" value="Ankyrin_rpt"/>
</dbReference>
<organism evidence="12">
    <name type="scientific">Medioppia subpectinata</name>
    <dbReference type="NCBI Taxonomy" id="1979941"/>
    <lineage>
        <taxon>Eukaryota</taxon>
        <taxon>Metazoa</taxon>
        <taxon>Ecdysozoa</taxon>
        <taxon>Arthropoda</taxon>
        <taxon>Chelicerata</taxon>
        <taxon>Arachnida</taxon>
        <taxon>Acari</taxon>
        <taxon>Acariformes</taxon>
        <taxon>Sarcoptiformes</taxon>
        <taxon>Oribatida</taxon>
        <taxon>Brachypylina</taxon>
        <taxon>Oppioidea</taxon>
        <taxon>Oppiidae</taxon>
        <taxon>Medioppia</taxon>
    </lineage>
</organism>
<dbReference type="GO" id="GO:0044231">
    <property type="term" value="C:host cell presynaptic membrane"/>
    <property type="evidence" value="ECO:0007669"/>
    <property type="project" value="UniProtKB-KW"/>
</dbReference>
<dbReference type="PROSITE" id="PS50297">
    <property type="entry name" value="ANK_REP_REGION"/>
    <property type="match status" value="1"/>
</dbReference>
<dbReference type="Gene3D" id="1.10.150.50">
    <property type="entry name" value="Transcription Factor, Ets-1"/>
    <property type="match status" value="1"/>
</dbReference>
<dbReference type="InterPro" id="IPR013761">
    <property type="entry name" value="SAM/pointed_sf"/>
</dbReference>
<dbReference type="PROSITE" id="PS50105">
    <property type="entry name" value="SAM_DOMAIN"/>
    <property type="match status" value="1"/>
</dbReference>
<evidence type="ECO:0000313" key="12">
    <source>
        <dbReference type="EMBL" id="CAD7621515.1"/>
    </source>
</evidence>
<feature type="coiled-coil region" evidence="9">
    <location>
        <begin position="353"/>
        <end position="380"/>
    </location>
</feature>
<keyword evidence="6 8" id="KW-0040">ANK repeat</keyword>
<keyword evidence="3" id="KW-1052">Target cell membrane</keyword>
<dbReference type="InterPro" id="IPR001660">
    <property type="entry name" value="SAM"/>
</dbReference>
<evidence type="ECO:0000256" key="6">
    <source>
        <dbReference type="ARBA" id="ARBA00023043"/>
    </source>
</evidence>
<dbReference type="SMART" id="SM00248">
    <property type="entry name" value="ANK"/>
    <property type="match status" value="3"/>
</dbReference>
<dbReference type="Proteomes" id="UP000759131">
    <property type="component" value="Unassembled WGS sequence"/>
</dbReference>
<accession>A0A7R9KE97</accession>
<evidence type="ECO:0000256" key="9">
    <source>
        <dbReference type="SAM" id="Coils"/>
    </source>
</evidence>
<dbReference type="InterPro" id="IPR036770">
    <property type="entry name" value="Ankyrin_rpt-contain_sf"/>
</dbReference>
<keyword evidence="7" id="KW-0472">Membrane</keyword>
<evidence type="ECO:0000256" key="8">
    <source>
        <dbReference type="PROSITE-ProRule" id="PRU00023"/>
    </source>
</evidence>
<keyword evidence="5" id="KW-0800">Toxin</keyword>
<gene>
    <name evidence="12" type="ORF">OSB1V03_LOCUS1986</name>
</gene>
<keyword evidence="5" id="KW-0528">Neurotoxin</keyword>
<dbReference type="SUPFAM" id="SSF48403">
    <property type="entry name" value="Ankyrin repeat"/>
    <property type="match status" value="1"/>
</dbReference>
<feature type="region of interest" description="Disordered" evidence="10">
    <location>
        <begin position="211"/>
        <end position="255"/>
    </location>
</feature>
<keyword evidence="13" id="KW-1185">Reference proteome</keyword>
<evidence type="ECO:0000256" key="5">
    <source>
        <dbReference type="ARBA" id="ARBA00023028"/>
    </source>
</evidence>
<dbReference type="GO" id="GO:0006887">
    <property type="term" value="P:exocytosis"/>
    <property type="evidence" value="ECO:0007669"/>
    <property type="project" value="UniProtKB-KW"/>
</dbReference>
<dbReference type="Pfam" id="PF12796">
    <property type="entry name" value="Ank_2"/>
    <property type="match status" value="1"/>
</dbReference>
<evidence type="ECO:0000259" key="11">
    <source>
        <dbReference type="PROSITE" id="PS50105"/>
    </source>
</evidence>
<keyword evidence="7" id="KW-1053">Target membrane</keyword>
<comment type="subcellular location">
    <subcellularLocation>
        <location evidence="1">Target cell membrane</location>
    </subcellularLocation>
</comment>
<keyword evidence="5" id="KW-0638">Presynaptic neurotoxin</keyword>
<dbReference type="PANTHER" id="PTHR24201:SF15">
    <property type="entry name" value="ANKYRIN REPEAT DOMAIN-CONTAINING PROTEIN 66"/>
    <property type="match status" value="1"/>
</dbReference>
<dbReference type="EMBL" id="OC855214">
    <property type="protein sequence ID" value="CAD7621515.1"/>
    <property type="molecule type" value="Genomic_DNA"/>
</dbReference>
<keyword evidence="4" id="KW-0677">Repeat</keyword>
<feature type="domain" description="SAM" evidence="11">
    <location>
        <begin position="287"/>
        <end position="341"/>
    </location>
</feature>
<evidence type="ECO:0000256" key="7">
    <source>
        <dbReference type="ARBA" id="ARBA00023298"/>
    </source>
</evidence>
<dbReference type="PANTHER" id="PTHR24201">
    <property type="entry name" value="ANK_REP_REGION DOMAIN-CONTAINING PROTEIN"/>
    <property type="match status" value="1"/>
</dbReference>
<evidence type="ECO:0000256" key="10">
    <source>
        <dbReference type="SAM" id="MobiDB-lite"/>
    </source>
</evidence>
<dbReference type="InterPro" id="IPR050776">
    <property type="entry name" value="Ank_Repeat/CDKN_Inhibitor"/>
</dbReference>
<feature type="repeat" description="ANK" evidence="8">
    <location>
        <begin position="39"/>
        <end position="71"/>
    </location>
</feature>
<keyword evidence="2" id="KW-0268">Exocytosis</keyword>
<dbReference type="OrthoDB" id="426293at2759"/>
<dbReference type="Gene3D" id="1.25.40.20">
    <property type="entry name" value="Ankyrin repeat-containing domain"/>
    <property type="match status" value="1"/>
</dbReference>
<evidence type="ECO:0000256" key="3">
    <source>
        <dbReference type="ARBA" id="ARBA00022537"/>
    </source>
</evidence>
<protein>
    <recommendedName>
        <fullName evidence="11">SAM domain-containing protein</fullName>
    </recommendedName>
</protein>
<dbReference type="EMBL" id="CAJPIZ010000639">
    <property type="protein sequence ID" value="CAG2101945.1"/>
    <property type="molecule type" value="Genomic_DNA"/>
</dbReference>